<keyword evidence="4" id="KW-0238">DNA-binding</keyword>
<name>A0A7S2FAI6_9STRA</name>
<dbReference type="GO" id="GO:0016987">
    <property type="term" value="F:sigma factor activity"/>
    <property type="evidence" value="ECO:0007669"/>
    <property type="project" value="UniProtKB-KW"/>
</dbReference>
<evidence type="ECO:0000256" key="6">
    <source>
        <dbReference type="SAM" id="MobiDB-lite"/>
    </source>
</evidence>
<evidence type="ECO:0000256" key="4">
    <source>
        <dbReference type="ARBA" id="ARBA00023125"/>
    </source>
</evidence>
<dbReference type="AlphaFoldDB" id="A0A7S2FAI6"/>
<protein>
    <recommendedName>
        <fullName evidence="8">RNA polymerase sigma-70 domain-containing protein</fullName>
    </recommendedName>
</protein>
<dbReference type="InterPro" id="IPR014284">
    <property type="entry name" value="RNA_pol_sigma-70_dom"/>
</dbReference>
<evidence type="ECO:0000259" key="8">
    <source>
        <dbReference type="PROSITE" id="PS00715"/>
    </source>
</evidence>
<dbReference type="InterPro" id="IPR036388">
    <property type="entry name" value="WH-like_DNA-bd_sf"/>
</dbReference>
<comment type="similarity">
    <text evidence="1">Belongs to the sigma-70 factor family.</text>
</comment>
<accession>A0A7S2FAI6</accession>
<dbReference type="Pfam" id="PF04545">
    <property type="entry name" value="Sigma70_r4"/>
    <property type="match status" value="1"/>
</dbReference>
<dbReference type="InterPro" id="IPR013325">
    <property type="entry name" value="RNA_pol_sigma_r2"/>
</dbReference>
<feature type="signal peptide" evidence="7">
    <location>
        <begin position="1"/>
        <end position="18"/>
    </location>
</feature>
<dbReference type="NCBIfam" id="TIGR02937">
    <property type="entry name" value="sigma70-ECF"/>
    <property type="match status" value="1"/>
</dbReference>
<dbReference type="Gene3D" id="1.10.10.10">
    <property type="entry name" value="Winged helix-like DNA-binding domain superfamily/Winged helix DNA-binding domain"/>
    <property type="match status" value="2"/>
</dbReference>
<dbReference type="SUPFAM" id="SSF88946">
    <property type="entry name" value="Sigma2 domain of RNA polymerase sigma factors"/>
    <property type="match status" value="1"/>
</dbReference>
<feature type="region of interest" description="Disordered" evidence="6">
    <location>
        <begin position="28"/>
        <end position="51"/>
    </location>
</feature>
<gene>
    <name evidence="9" type="ORF">DSPE1174_LOCUS5061</name>
</gene>
<evidence type="ECO:0000256" key="2">
    <source>
        <dbReference type="ARBA" id="ARBA00023015"/>
    </source>
</evidence>
<dbReference type="PANTHER" id="PTHR30603">
    <property type="entry name" value="RNA POLYMERASE SIGMA FACTOR RPO"/>
    <property type="match status" value="1"/>
</dbReference>
<dbReference type="Gene3D" id="1.20.120.1810">
    <property type="match status" value="1"/>
</dbReference>
<proteinExistence type="inferred from homology"/>
<feature type="chain" id="PRO_5030951127" description="RNA polymerase sigma-70 domain-containing protein" evidence="7">
    <location>
        <begin position="19"/>
        <end position="370"/>
    </location>
</feature>
<keyword evidence="5" id="KW-0804">Transcription</keyword>
<dbReference type="InterPro" id="IPR000943">
    <property type="entry name" value="RNA_pol_sigma70"/>
</dbReference>
<evidence type="ECO:0000256" key="5">
    <source>
        <dbReference type="ARBA" id="ARBA00023163"/>
    </source>
</evidence>
<reference evidence="9" key="1">
    <citation type="submission" date="2021-01" db="EMBL/GenBank/DDBJ databases">
        <authorList>
            <person name="Corre E."/>
            <person name="Pelletier E."/>
            <person name="Niang G."/>
            <person name="Scheremetjew M."/>
            <person name="Finn R."/>
            <person name="Kale V."/>
            <person name="Holt S."/>
            <person name="Cochrane G."/>
            <person name="Meng A."/>
            <person name="Brown T."/>
            <person name="Cohen L."/>
        </authorList>
    </citation>
    <scope>NUCLEOTIDE SEQUENCE</scope>
    <source>
        <strain evidence="9">CCMP1381</strain>
    </source>
</reference>
<dbReference type="PANTHER" id="PTHR30603:SF47">
    <property type="entry name" value="RNA POLYMERASE SIGMA FACTOR SIGD, CHLOROPLASTIC"/>
    <property type="match status" value="1"/>
</dbReference>
<dbReference type="EMBL" id="HBGS01009564">
    <property type="protein sequence ID" value="CAD9384317.1"/>
    <property type="molecule type" value="Transcribed_RNA"/>
</dbReference>
<evidence type="ECO:0000313" key="9">
    <source>
        <dbReference type="EMBL" id="CAD9384317.1"/>
    </source>
</evidence>
<keyword evidence="3" id="KW-0731">Sigma factor</keyword>
<feature type="domain" description="RNA polymerase sigma-70" evidence="8">
    <location>
        <begin position="161"/>
        <end position="174"/>
    </location>
</feature>
<keyword evidence="7" id="KW-0732">Signal</keyword>
<dbReference type="Pfam" id="PF04542">
    <property type="entry name" value="Sigma70_r2"/>
    <property type="match status" value="1"/>
</dbReference>
<dbReference type="PRINTS" id="PR00046">
    <property type="entry name" value="SIGMA70FCT"/>
</dbReference>
<keyword evidence="2" id="KW-0805">Transcription regulation</keyword>
<dbReference type="GO" id="GO:0006352">
    <property type="term" value="P:DNA-templated transcription initiation"/>
    <property type="evidence" value="ECO:0007669"/>
    <property type="project" value="InterPro"/>
</dbReference>
<dbReference type="InterPro" id="IPR013324">
    <property type="entry name" value="RNA_pol_sigma_r3/r4-like"/>
</dbReference>
<dbReference type="SUPFAM" id="SSF88659">
    <property type="entry name" value="Sigma3 and sigma4 domains of RNA polymerase sigma factors"/>
    <property type="match status" value="2"/>
</dbReference>
<evidence type="ECO:0000256" key="3">
    <source>
        <dbReference type="ARBA" id="ARBA00023082"/>
    </source>
</evidence>
<dbReference type="GO" id="GO:0003677">
    <property type="term" value="F:DNA binding"/>
    <property type="evidence" value="ECO:0007669"/>
    <property type="project" value="UniProtKB-KW"/>
</dbReference>
<sequence>MALSFWLGLYLSVWMTLSLQHPVTNRATHFDRRPSQNKHAPPKKSKQRLVNNGLSRKHYFPGSRYYLDMHEKSTHELAVVIRKHYHLVEGRNGVNGQLGRLSTEQEWSHALNITETELRQTIATAVVSQSILIERHYKLVLSLARKYFDGKGITRRMSYQDVVQEGTIGLICAAERFDPAKDTAFSHYATYWIRQRISGYMRKHSRLIRLPSHAISALGAVEKTKRSFLDTHGREPTADEIYEACGVSEQKLRLYAQGSACMGSIENSFDEGSCLTTEEHIGTSMTGGSMVTPEESTMQSLLRDDVAGLMGGTLTSREIQVLELLYGLVGGVPKSIAQVCVECEVTRDKVRRIEASALNKLRSTRFQQQF</sequence>
<dbReference type="InterPro" id="IPR050239">
    <property type="entry name" value="Sigma-70_RNA_pol_init_factors"/>
</dbReference>
<evidence type="ECO:0000256" key="1">
    <source>
        <dbReference type="ARBA" id="ARBA00007788"/>
    </source>
</evidence>
<evidence type="ECO:0000256" key="7">
    <source>
        <dbReference type="SAM" id="SignalP"/>
    </source>
</evidence>
<dbReference type="InterPro" id="IPR007630">
    <property type="entry name" value="RNA_pol_sigma70_r4"/>
</dbReference>
<dbReference type="PROSITE" id="PS00715">
    <property type="entry name" value="SIGMA70_1"/>
    <property type="match status" value="1"/>
</dbReference>
<dbReference type="InterPro" id="IPR007627">
    <property type="entry name" value="RNA_pol_sigma70_r2"/>
</dbReference>
<organism evidence="9">
    <name type="scientific">Octactis speculum</name>
    <dbReference type="NCBI Taxonomy" id="3111310"/>
    <lineage>
        <taxon>Eukaryota</taxon>
        <taxon>Sar</taxon>
        <taxon>Stramenopiles</taxon>
        <taxon>Ochrophyta</taxon>
        <taxon>Dictyochophyceae</taxon>
        <taxon>Dictyochales</taxon>
        <taxon>Dictyochaceae</taxon>
        <taxon>Octactis</taxon>
    </lineage>
</organism>